<evidence type="ECO:0000256" key="1">
    <source>
        <dbReference type="SAM" id="SignalP"/>
    </source>
</evidence>
<gene>
    <name evidence="2" type="ORF">Acr_06g0013960</name>
</gene>
<sequence length="168" mass="18376">MKLLAICWLVVPHFNGACYVYECLLRPCLSVNPRVVIKYLIKPKENPSLSAESFLAVAERYVKENGSEALEKLIDSKSKHTKPNTDVEEMKASNEYGEEGNGCSNPVVKNALKPKAQQSAQVALQNVESPASVHEALPKCKKRGASQEAQGAALFALHQRKAVISSNI</sequence>
<name>A0A7J0ET99_9ERIC</name>
<organism evidence="2 3">
    <name type="scientific">Actinidia rufa</name>
    <dbReference type="NCBI Taxonomy" id="165716"/>
    <lineage>
        <taxon>Eukaryota</taxon>
        <taxon>Viridiplantae</taxon>
        <taxon>Streptophyta</taxon>
        <taxon>Embryophyta</taxon>
        <taxon>Tracheophyta</taxon>
        <taxon>Spermatophyta</taxon>
        <taxon>Magnoliopsida</taxon>
        <taxon>eudicotyledons</taxon>
        <taxon>Gunneridae</taxon>
        <taxon>Pentapetalae</taxon>
        <taxon>asterids</taxon>
        <taxon>Ericales</taxon>
        <taxon>Actinidiaceae</taxon>
        <taxon>Actinidia</taxon>
    </lineage>
</organism>
<evidence type="ECO:0000313" key="3">
    <source>
        <dbReference type="Proteomes" id="UP000585474"/>
    </source>
</evidence>
<comment type="caution">
    <text evidence="2">The sequence shown here is derived from an EMBL/GenBank/DDBJ whole genome shotgun (WGS) entry which is preliminary data.</text>
</comment>
<dbReference type="AlphaFoldDB" id="A0A7J0ET99"/>
<dbReference type="Proteomes" id="UP000585474">
    <property type="component" value="Unassembled WGS sequence"/>
</dbReference>
<keyword evidence="3" id="KW-1185">Reference proteome</keyword>
<protein>
    <recommendedName>
        <fullName evidence="4">HVA22-like protein</fullName>
    </recommendedName>
</protein>
<accession>A0A7J0ET99</accession>
<keyword evidence="1" id="KW-0732">Signal</keyword>
<dbReference type="EMBL" id="BJWL01000006">
    <property type="protein sequence ID" value="GFY89456.1"/>
    <property type="molecule type" value="Genomic_DNA"/>
</dbReference>
<evidence type="ECO:0008006" key="4">
    <source>
        <dbReference type="Google" id="ProtNLM"/>
    </source>
</evidence>
<feature type="signal peptide" evidence="1">
    <location>
        <begin position="1"/>
        <end position="17"/>
    </location>
</feature>
<feature type="chain" id="PRO_5029665555" description="HVA22-like protein" evidence="1">
    <location>
        <begin position="18"/>
        <end position="168"/>
    </location>
</feature>
<proteinExistence type="predicted"/>
<evidence type="ECO:0000313" key="2">
    <source>
        <dbReference type="EMBL" id="GFY89456.1"/>
    </source>
</evidence>
<reference evidence="2 3" key="1">
    <citation type="submission" date="2019-07" db="EMBL/GenBank/DDBJ databases">
        <title>De Novo Assembly of kiwifruit Actinidia rufa.</title>
        <authorList>
            <person name="Sugita-Konishi S."/>
            <person name="Sato K."/>
            <person name="Mori E."/>
            <person name="Abe Y."/>
            <person name="Kisaki G."/>
            <person name="Hamano K."/>
            <person name="Suezawa K."/>
            <person name="Otani M."/>
            <person name="Fukuda T."/>
            <person name="Manabe T."/>
            <person name="Gomi K."/>
            <person name="Tabuchi M."/>
            <person name="Akimitsu K."/>
            <person name="Kataoka I."/>
        </authorList>
    </citation>
    <scope>NUCLEOTIDE SEQUENCE [LARGE SCALE GENOMIC DNA]</scope>
    <source>
        <strain evidence="3">cv. Fuchu</strain>
    </source>
</reference>
<dbReference type="OrthoDB" id="434647at2759"/>